<evidence type="ECO:0000256" key="2">
    <source>
        <dbReference type="ARBA" id="ARBA00023002"/>
    </source>
</evidence>
<dbReference type="InterPro" id="IPR020904">
    <property type="entry name" value="Sc_DH/Rdtase_CS"/>
</dbReference>
<dbReference type="PRINTS" id="PR00080">
    <property type="entry name" value="SDRFAMILY"/>
</dbReference>
<dbReference type="SUPFAM" id="SSF51735">
    <property type="entry name" value="NAD(P)-binding Rossmann-fold domains"/>
    <property type="match status" value="1"/>
</dbReference>
<dbReference type="Proteomes" id="UP000461670">
    <property type="component" value="Unassembled WGS sequence"/>
</dbReference>
<dbReference type="InterPro" id="IPR036291">
    <property type="entry name" value="NAD(P)-bd_dom_sf"/>
</dbReference>
<name>A0A7V8FS91_9BURK</name>
<evidence type="ECO:0000256" key="1">
    <source>
        <dbReference type="ARBA" id="ARBA00006484"/>
    </source>
</evidence>
<dbReference type="PANTHER" id="PTHR42760:SF133">
    <property type="entry name" value="3-OXOACYL-[ACYL-CARRIER-PROTEIN] REDUCTASE"/>
    <property type="match status" value="1"/>
</dbReference>
<accession>A0A7V8FS91</accession>
<sequence>MSERLGGKVAFISGGARGLGASHARRLAREGARVVIGDLLQEQGRVLVAELTAELGAGRALFVPLDVTDEAAWQAARERTEAAFGPVSILVNNAGIQKLGTVLDSTLEDFDAVVKVNLNGTFLGTKAIAPSLIRAGGDSIINVSSIAGLIGLPNTVGYVAAKWAVRGITKAAALELGPHRIRVNSIHPGRIVTDLTAGLNAPIRPNQLIKEPGQPEDVSNLVAFLASDESRFSTGVEFIVDGGRYVGENIAVE</sequence>
<protein>
    <submittedName>
        <fullName evidence="3">3-alpha-(Or 20-beta)-hydroxysteroid dehydrogenase</fullName>
    </submittedName>
</protein>
<dbReference type="GO" id="GO:0016616">
    <property type="term" value="F:oxidoreductase activity, acting on the CH-OH group of donors, NAD or NADP as acceptor"/>
    <property type="evidence" value="ECO:0007669"/>
    <property type="project" value="TreeGrafter"/>
</dbReference>
<dbReference type="EMBL" id="WNDQ01000003">
    <property type="protein sequence ID" value="KAF1023662.1"/>
    <property type="molecule type" value="Genomic_DNA"/>
</dbReference>
<dbReference type="PRINTS" id="PR00081">
    <property type="entry name" value="GDHRDH"/>
</dbReference>
<gene>
    <name evidence="3" type="primary">fabG3</name>
    <name evidence="3" type="ORF">GAK30_00325</name>
</gene>
<dbReference type="PANTHER" id="PTHR42760">
    <property type="entry name" value="SHORT-CHAIN DEHYDROGENASES/REDUCTASES FAMILY MEMBER"/>
    <property type="match status" value="1"/>
</dbReference>
<dbReference type="Pfam" id="PF13561">
    <property type="entry name" value="adh_short_C2"/>
    <property type="match status" value="1"/>
</dbReference>
<dbReference type="FunFam" id="3.40.50.720:FF:000084">
    <property type="entry name" value="Short-chain dehydrogenase reductase"/>
    <property type="match status" value="1"/>
</dbReference>
<dbReference type="Gene3D" id="3.40.50.720">
    <property type="entry name" value="NAD(P)-binding Rossmann-like Domain"/>
    <property type="match status" value="1"/>
</dbReference>
<evidence type="ECO:0000313" key="3">
    <source>
        <dbReference type="EMBL" id="KAF1023662.1"/>
    </source>
</evidence>
<dbReference type="InterPro" id="IPR002347">
    <property type="entry name" value="SDR_fam"/>
</dbReference>
<comment type="caution">
    <text evidence="3">The sequence shown here is derived from an EMBL/GenBank/DDBJ whole genome shotgun (WGS) entry which is preliminary data.</text>
</comment>
<dbReference type="AlphaFoldDB" id="A0A7V8FS91"/>
<proteinExistence type="inferred from homology"/>
<keyword evidence="2" id="KW-0560">Oxidoreductase</keyword>
<comment type="similarity">
    <text evidence="1">Belongs to the short-chain dehydrogenases/reductases (SDR) family.</text>
</comment>
<reference evidence="4" key="1">
    <citation type="journal article" date="2020" name="MBio">
        <title>Horizontal gene transfer to a defensive symbiont with a reduced genome amongst a multipartite beetle microbiome.</title>
        <authorList>
            <person name="Waterworth S.C."/>
            <person name="Florez L.V."/>
            <person name="Rees E.R."/>
            <person name="Hertweck C."/>
            <person name="Kaltenpoth M."/>
            <person name="Kwan J.C."/>
        </authorList>
    </citation>
    <scope>NUCLEOTIDE SEQUENCE [LARGE SCALE GENOMIC DNA]</scope>
</reference>
<organism evidence="3 4">
    <name type="scientific">Paracidovorax wautersii</name>
    <dbReference type="NCBI Taxonomy" id="1177982"/>
    <lineage>
        <taxon>Bacteria</taxon>
        <taxon>Pseudomonadati</taxon>
        <taxon>Pseudomonadota</taxon>
        <taxon>Betaproteobacteria</taxon>
        <taxon>Burkholderiales</taxon>
        <taxon>Comamonadaceae</taxon>
        <taxon>Paracidovorax</taxon>
    </lineage>
</organism>
<evidence type="ECO:0000313" key="4">
    <source>
        <dbReference type="Proteomes" id="UP000461670"/>
    </source>
</evidence>
<dbReference type="PROSITE" id="PS00061">
    <property type="entry name" value="ADH_SHORT"/>
    <property type="match status" value="1"/>
</dbReference>